<feature type="transmembrane region" description="Helical" evidence="1">
    <location>
        <begin position="125"/>
        <end position="145"/>
    </location>
</feature>
<keyword evidence="5" id="KW-1185">Reference proteome</keyword>
<sequence>MEGLMRREGGVLVALVVMVGMLTCAVCKAPELHKVGGKEDFGFDKRYYNVLEVNKTNYEQCNDHDFITNITRGGRDVFNLTEAKPYYFISSGGYCFHGMKLTVEAEDFVPSPEPSPAKILSTANAYSLPIFPILLAIGSVCAFLLKLH</sequence>
<evidence type="ECO:0000259" key="3">
    <source>
        <dbReference type="PROSITE" id="PS51485"/>
    </source>
</evidence>
<evidence type="ECO:0000313" key="5">
    <source>
        <dbReference type="Proteomes" id="UP001642360"/>
    </source>
</evidence>
<feature type="chain" id="PRO_5044792662" description="Phytocyanin domain-containing protein" evidence="2">
    <location>
        <begin position="28"/>
        <end position="148"/>
    </location>
</feature>
<dbReference type="Pfam" id="PF02298">
    <property type="entry name" value="Cu_bind_like"/>
    <property type="match status" value="1"/>
</dbReference>
<protein>
    <recommendedName>
        <fullName evidence="3">Phytocyanin domain-containing protein</fullName>
    </recommendedName>
</protein>
<name>A0ABC8T0I9_9AQUA</name>
<gene>
    <name evidence="4" type="ORF">ILEXP_LOCUS31917</name>
</gene>
<dbReference type="InterPro" id="IPR008972">
    <property type="entry name" value="Cupredoxin"/>
</dbReference>
<evidence type="ECO:0000313" key="4">
    <source>
        <dbReference type="EMBL" id="CAK9162959.1"/>
    </source>
</evidence>
<dbReference type="PROSITE" id="PS51485">
    <property type="entry name" value="PHYTOCYANIN"/>
    <property type="match status" value="1"/>
</dbReference>
<dbReference type="InterPro" id="IPR039391">
    <property type="entry name" value="Phytocyanin-like"/>
</dbReference>
<dbReference type="Proteomes" id="UP001642360">
    <property type="component" value="Unassembled WGS sequence"/>
</dbReference>
<evidence type="ECO:0000256" key="1">
    <source>
        <dbReference type="SAM" id="Phobius"/>
    </source>
</evidence>
<comment type="caution">
    <text evidence="4">The sequence shown here is derived from an EMBL/GenBank/DDBJ whole genome shotgun (WGS) entry which is preliminary data.</text>
</comment>
<accession>A0ABC8T0I9</accession>
<dbReference type="PANTHER" id="PTHR33021:SF547">
    <property type="entry name" value="OS03G0758500 PROTEIN"/>
    <property type="match status" value="1"/>
</dbReference>
<proteinExistence type="predicted"/>
<keyword evidence="2" id="KW-0732">Signal</keyword>
<dbReference type="PANTHER" id="PTHR33021">
    <property type="entry name" value="BLUE COPPER PROTEIN"/>
    <property type="match status" value="1"/>
</dbReference>
<evidence type="ECO:0000256" key="2">
    <source>
        <dbReference type="SAM" id="SignalP"/>
    </source>
</evidence>
<dbReference type="EMBL" id="CAUOFW020003947">
    <property type="protein sequence ID" value="CAK9162959.1"/>
    <property type="molecule type" value="Genomic_DNA"/>
</dbReference>
<keyword evidence="1" id="KW-0812">Transmembrane</keyword>
<keyword evidence="1" id="KW-1133">Transmembrane helix</keyword>
<organism evidence="4 5">
    <name type="scientific">Ilex paraguariensis</name>
    <name type="common">yerba mate</name>
    <dbReference type="NCBI Taxonomy" id="185542"/>
    <lineage>
        <taxon>Eukaryota</taxon>
        <taxon>Viridiplantae</taxon>
        <taxon>Streptophyta</taxon>
        <taxon>Embryophyta</taxon>
        <taxon>Tracheophyta</taxon>
        <taxon>Spermatophyta</taxon>
        <taxon>Magnoliopsida</taxon>
        <taxon>eudicotyledons</taxon>
        <taxon>Gunneridae</taxon>
        <taxon>Pentapetalae</taxon>
        <taxon>asterids</taxon>
        <taxon>campanulids</taxon>
        <taxon>Aquifoliales</taxon>
        <taxon>Aquifoliaceae</taxon>
        <taxon>Ilex</taxon>
    </lineage>
</organism>
<dbReference type="Gene3D" id="2.60.40.420">
    <property type="entry name" value="Cupredoxins - blue copper proteins"/>
    <property type="match status" value="1"/>
</dbReference>
<reference evidence="4 5" key="1">
    <citation type="submission" date="2024-02" db="EMBL/GenBank/DDBJ databases">
        <authorList>
            <person name="Vignale AGUSTIN F."/>
            <person name="Sosa J E."/>
            <person name="Modenutti C."/>
        </authorList>
    </citation>
    <scope>NUCLEOTIDE SEQUENCE [LARGE SCALE GENOMIC DNA]</scope>
</reference>
<feature type="signal peptide" evidence="2">
    <location>
        <begin position="1"/>
        <end position="27"/>
    </location>
</feature>
<dbReference type="SUPFAM" id="SSF49503">
    <property type="entry name" value="Cupredoxins"/>
    <property type="match status" value="1"/>
</dbReference>
<feature type="domain" description="Phytocyanin" evidence="3">
    <location>
        <begin position="1"/>
        <end position="107"/>
    </location>
</feature>
<dbReference type="AlphaFoldDB" id="A0ABC8T0I9"/>
<keyword evidence="1" id="KW-0472">Membrane</keyword>
<dbReference type="InterPro" id="IPR003245">
    <property type="entry name" value="Phytocyanin_dom"/>
</dbReference>